<dbReference type="PROSITE" id="PS50067">
    <property type="entry name" value="KINESIN_MOTOR_2"/>
    <property type="match status" value="1"/>
</dbReference>
<dbReference type="GO" id="GO:0008017">
    <property type="term" value="F:microtubule binding"/>
    <property type="evidence" value="ECO:0007669"/>
    <property type="project" value="InterPro"/>
</dbReference>
<dbReference type="GO" id="GO:0005874">
    <property type="term" value="C:microtubule"/>
    <property type="evidence" value="ECO:0007669"/>
    <property type="project" value="UniProtKB-KW"/>
</dbReference>
<dbReference type="SUPFAM" id="SSF52540">
    <property type="entry name" value="P-loop containing nucleoside triphosphate hydrolases"/>
    <property type="match status" value="1"/>
</dbReference>
<feature type="domain" description="Kinesin motor" evidence="6">
    <location>
        <begin position="22"/>
        <end position="402"/>
    </location>
</feature>
<accession>A0AB34K4F8</accession>
<dbReference type="InterPro" id="IPR036961">
    <property type="entry name" value="Kinesin_motor_dom_sf"/>
</dbReference>
<feature type="compositionally biased region" description="Pro residues" evidence="5">
    <location>
        <begin position="682"/>
        <end position="692"/>
    </location>
</feature>
<evidence type="ECO:0000256" key="1">
    <source>
        <dbReference type="ARBA" id="ARBA00022701"/>
    </source>
</evidence>
<keyword evidence="3 4" id="KW-0505">Motor protein</keyword>
<evidence type="ECO:0000313" key="8">
    <source>
        <dbReference type="Proteomes" id="UP001515480"/>
    </source>
</evidence>
<dbReference type="Pfam" id="PF00225">
    <property type="entry name" value="Kinesin"/>
    <property type="match status" value="1"/>
</dbReference>
<dbReference type="GO" id="GO:0003777">
    <property type="term" value="F:microtubule motor activity"/>
    <property type="evidence" value="ECO:0007669"/>
    <property type="project" value="InterPro"/>
</dbReference>
<dbReference type="Gene3D" id="3.40.850.10">
    <property type="entry name" value="Kinesin motor domain"/>
    <property type="match status" value="1"/>
</dbReference>
<feature type="compositionally biased region" description="Low complexity" evidence="5">
    <location>
        <begin position="497"/>
        <end position="529"/>
    </location>
</feature>
<proteinExistence type="inferred from homology"/>
<organism evidence="7 8">
    <name type="scientific">Prymnesium parvum</name>
    <name type="common">Toxic golden alga</name>
    <dbReference type="NCBI Taxonomy" id="97485"/>
    <lineage>
        <taxon>Eukaryota</taxon>
        <taxon>Haptista</taxon>
        <taxon>Haptophyta</taxon>
        <taxon>Prymnesiophyceae</taxon>
        <taxon>Prymnesiales</taxon>
        <taxon>Prymnesiaceae</taxon>
        <taxon>Prymnesium</taxon>
    </lineage>
</organism>
<reference evidence="7 8" key="1">
    <citation type="journal article" date="2024" name="Science">
        <title>Giant polyketide synthase enzymes in the biosynthesis of giant marine polyether toxins.</title>
        <authorList>
            <person name="Fallon T.R."/>
            <person name="Shende V.V."/>
            <person name="Wierzbicki I.H."/>
            <person name="Pendleton A.L."/>
            <person name="Watervoot N.F."/>
            <person name="Auber R.P."/>
            <person name="Gonzalez D.J."/>
            <person name="Wisecaver J.H."/>
            <person name="Moore B.S."/>
        </authorList>
    </citation>
    <scope>NUCLEOTIDE SEQUENCE [LARGE SCALE GENOMIC DNA]</scope>
    <source>
        <strain evidence="7 8">12B1</strain>
    </source>
</reference>
<keyword evidence="4" id="KW-0067">ATP-binding</keyword>
<feature type="region of interest" description="Disordered" evidence="5">
    <location>
        <begin position="662"/>
        <end position="697"/>
    </location>
</feature>
<feature type="binding site" evidence="4">
    <location>
        <begin position="113"/>
        <end position="120"/>
    </location>
    <ligand>
        <name>ATP</name>
        <dbReference type="ChEBI" id="CHEBI:30616"/>
    </ligand>
</feature>
<dbReference type="EMBL" id="JBGBPQ010000002">
    <property type="protein sequence ID" value="KAL1528163.1"/>
    <property type="molecule type" value="Genomic_DNA"/>
</dbReference>
<comment type="caution">
    <text evidence="7">The sequence shown here is derived from an EMBL/GenBank/DDBJ whole genome shotgun (WGS) entry which is preliminary data.</text>
</comment>
<gene>
    <name evidence="7" type="ORF">AB1Y20_009524</name>
</gene>
<dbReference type="GO" id="GO:0005524">
    <property type="term" value="F:ATP binding"/>
    <property type="evidence" value="ECO:0007669"/>
    <property type="project" value="UniProtKB-UniRule"/>
</dbReference>
<keyword evidence="4" id="KW-0547">Nucleotide-binding</keyword>
<keyword evidence="1" id="KW-0493">Microtubule</keyword>
<dbReference type="SMART" id="SM00129">
    <property type="entry name" value="KISc"/>
    <property type="match status" value="1"/>
</dbReference>
<dbReference type="PANTHER" id="PTHR47968">
    <property type="entry name" value="CENTROMERE PROTEIN E"/>
    <property type="match status" value="1"/>
</dbReference>
<evidence type="ECO:0000313" key="7">
    <source>
        <dbReference type="EMBL" id="KAL1528163.1"/>
    </source>
</evidence>
<dbReference type="GO" id="GO:0007018">
    <property type="term" value="P:microtubule-based movement"/>
    <property type="evidence" value="ECO:0007669"/>
    <property type="project" value="InterPro"/>
</dbReference>
<dbReference type="CDD" id="cd00106">
    <property type="entry name" value="KISc"/>
    <property type="match status" value="1"/>
</dbReference>
<keyword evidence="2" id="KW-0175">Coiled coil</keyword>
<protein>
    <recommendedName>
        <fullName evidence="6">Kinesin motor domain-containing protein</fullName>
    </recommendedName>
</protein>
<evidence type="ECO:0000259" key="6">
    <source>
        <dbReference type="PROSITE" id="PS50067"/>
    </source>
</evidence>
<evidence type="ECO:0000256" key="5">
    <source>
        <dbReference type="SAM" id="MobiDB-lite"/>
    </source>
</evidence>
<sequence length="801" mass="85691">MEVRPARRRPPRGSSPSARNTRIRVTVRVRPRIAEDEEVAATQPALTLSDECIEEDPERAAILLRRPYYDTREFSLDCVLGRRASQAQTYEAVARGLVDDVLNGFNGTILAYGQTGTGKTHTIYGPLSYWRKAPSQLARAEPSRFAPVQDLQPRLELSGIVTRAAMQVFAAIEELQSTGDGRSFNVSLSSLQIYQETISDLLNPSTSAGLAIREDPSHGIFVEGLSEHAVHSPDHVLELVEESATNRATCSTSMNRSSSRSHAMLLLRVEHSGPPDQVEDAEGGGVKRGASPVAIRRGLLNIVDLAGSERVCKSGSEGTRLEEAKRINKSIASLGNCIAALASGGGKGSAHVPFRDSKLTRLLTDSLGGNTKTSLCATIGPSLHNYDETFCTLLLATRAMAVKTHARINERIEGGAGGAAAREALLMQMRALQDEVNRLRRERGAGSYADHSRLRPRPPLAPSGHSSHHALHDGAEPPTITPFGSMSRGGTLPPSPASSRSSVTSQIVSSNTRLQQLYAQQAQAQGRQGEAFPRQHHATAPAGEGAQRSPGHDEAEYRKRPTNDVEFHHAEGNHGHAPSHASADGGNSAWDDVAWGARVDMCVCGAGAVSAPGMAPSFAPTTLAEHREVSGRKQVVIPPPLPPPLPPMDLSELDAQQYAQPAPYVDPAGSADPRSIRSTRSPPMPYPSPSALPVPSQLTSTLIRNSSIAQRASNGPSLSDDGGDLVLDQLVSGLLATPCIRRRLDQLYGKAPANGLADTAERATLLTHGNHDRPTPGPTPSREEQRKVLKLPPPLPMPQSY</sequence>
<comment type="similarity">
    <text evidence="4">Belongs to the TRAFAC class myosin-kinesin ATPase superfamily. Kinesin family.</text>
</comment>
<feature type="compositionally biased region" description="Pro residues" evidence="5">
    <location>
        <begin position="791"/>
        <end position="801"/>
    </location>
</feature>
<feature type="region of interest" description="Disordered" evidence="5">
    <location>
        <begin position="766"/>
        <end position="801"/>
    </location>
</feature>
<dbReference type="InterPro" id="IPR027417">
    <property type="entry name" value="P-loop_NTPase"/>
</dbReference>
<dbReference type="PANTHER" id="PTHR47968:SF36">
    <property type="entry name" value="KINESIN HEAVY CHAIN ISOFORM X1"/>
    <property type="match status" value="1"/>
</dbReference>
<name>A0AB34K4F8_PRYPA</name>
<evidence type="ECO:0000256" key="2">
    <source>
        <dbReference type="ARBA" id="ARBA00023054"/>
    </source>
</evidence>
<feature type="region of interest" description="Disordered" evidence="5">
    <location>
        <begin position="567"/>
        <end position="586"/>
    </location>
</feature>
<dbReference type="PRINTS" id="PR00380">
    <property type="entry name" value="KINESINHEAVY"/>
</dbReference>
<dbReference type="Proteomes" id="UP001515480">
    <property type="component" value="Unassembled WGS sequence"/>
</dbReference>
<feature type="region of interest" description="Disordered" evidence="5">
    <location>
        <begin position="445"/>
        <end position="558"/>
    </location>
</feature>
<evidence type="ECO:0000256" key="3">
    <source>
        <dbReference type="ARBA" id="ARBA00023175"/>
    </source>
</evidence>
<keyword evidence="8" id="KW-1185">Reference proteome</keyword>
<dbReference type="InterPro" id="IPR027640">
    <property type="entry name" value="Kinesin-like_fam"/>
</dbReference>
<evidence type="ECO:0000256" key="4">
    <source>
        <dbReference type="PROSITE-ProRule" id="PRU00283"/>
    </source>
</evidence>
<dbReference type="InterPro" id="IPR001752">
    <property type="entry name" value="Kinesin_motor_dom"/>
</dbReference>
<dbReference type="AlphaFoldDB" id="A0AB34K4F8"/>